<proteinExistence type="predicted"/>
<dbReference type="PROSITE" id="PS51257">
    <property type="entry name" value="PROKAR_LIPOPROTEIN"/>
    <property type="match status" value="1"/>
</dbReference>
<dbReference type="Gene3D" id="2.60.40.10">
    <property type="entry name" value="Immunoglobulins"/>
    <property type="match status" value="2"/>
</dbReference>
<dbReference type="EMBL" id="JAVRHX010000002">
    <property type="protein sequence ID" value="MDT0595186.1"/>
    <property type="molecule type" value="Genomic_DNA"/>
</dbReference>
<evidence type="ECO:0000256" key="1">
    <source>
        <dbReference type="SAM" id="MobiDB-lite"/>
    </source>
</evidence>
<accession>A0ABU2ZRC3</accession>
<dbReference type="RefSeq" id="WP_311368700.1">
    <property type="nucleotide sequence ID" value="NZ_JAVRHX010000002.1"/>
</dbReference>
<evidence type="ECO:0000313" key="2">
    <source>
        <dbReference type="EMBL" id="MDT0595186.1"/>
    </source>
</evidence>
<feature type="compositionally biased region" description="Polar residues" evidence="1">
    <location>
        <begin position="1269"/>
        <end position="1283"/>
    </location>
</feature>
<name>A0ABU2ZRC3_9ALTE</name>
<feature type="region of interest" description="Disordered" evidence="1">
    <location>
        <begin position="1252"/>
        <end position="1283"/>
    </location>
</feature>
<organism evidence="2 3">
    <name type="scientific">Glaciecola petra</name>
    <dbReference type="NCBI Taxonomy" id="3075602"/>
    <lineage>
        <taxon>Bacteria</taxon>
        <taxon>Pseudomonadati</taxon>
        <taxon>Pseudomonadota</taxon>
        <taxon>Gammaproteobacteria</taxon>
        <taxon>Alteromonadales</taxon>
        <taxon>Alteromonadaceae</taxon>
        <taxon>Glaciecola</taxon>
    </lineage>
</organism>
<reference evidence="2 3" key="1">
    <citation type="submission" date="2023-09" db="EMBL/GenBank/DDBJ databases">
        <authorList>
            <person name="Rey-Velasco X."/>
        </authorList>
    </citation>
    <scope>NUCLEOTIDE SEQUENCE [LARGE SCALE GENOMIC DNA]</scope>
    <source>
        <strain evidence="2 3">P117</strain>
    </source>
</reference>
<dbReference type="Gene3D" id="2.60.40.2700">
    <property type="match status" value="1"/>
</dbReference>
<protein>
    <submittedName>
        <fullName evidence="2">VCBS domain-containing protein</fullName>
    </submittedName>
</protein>
<dbReference type="InterPro" id="IPR010221">
    <property type="entry name" value="VCBS_dom"/>
</dbReference>
<evidence type="ECO:0000313" key="3">
    <source>
        <dbReference type="Proteomes" id="UP001253545"/>
    </source>
</evidence>
<keyword evidence="3" id="KW-1185">Reference proteome</keyword>
<sequence>MFKKSLILVVIGSALAGCGSDDAELDDNKRGRIDIIGSDFIAGTTLSTTLTDGDGIDQNTVKIAWSTGATGPNYTITEADEGSVISVSAQYTDNKGFNEGVGASTTIVLPTLDVTANIVKGPVSGASCDIYAVDDSGAAVQPAQATGVTSDTGSVTFADINFEGTGLISCTGGTYVDESTGDTLDAPGLRSVVDVVEGDAENPAPSYVVSPLTEMAVQAAGADLNTFADEAETINRRFGIRFDTTQVVPTAVGVVALGADGAEDADRYGSVLALLSQFDADNADADMATVLADIVADLDDDGVFSTANLDAFEMAQTNLQTTSNVADDVDQDILDNVGSAVGYNNTPVAAIIEGDLGGTIQNTLTDPLTGSVTVDDPNFEEDAIVAQTDVVLDYGTFSITAGGDWSYTVDTTNETVANLDVGNSVTDTVTIASIDGTTAELALRVAALTQVVQISDIGNDTGEIRFSVDDLRQGKLNVSFSKTDALGSDGNRKDAYIALYGSSGSSAESLVDVRIQGTQTDAEGNTIDPRFFVRNTDSDAYPGDIVVAPFVEEQFYDVEIAWDLDATNQITITIDGEVIGGGAFSTAAVVDSDFQNLDQWFAEGVKTIQFRFGDNDRTIPFGNYFVDNIEVFSDTAGTVSVFSDDFESYDIGTLEAASSPYSQVVYSEIVVFDVGDGEEEPIPAVFFDLTATIDSDEATPLTGAVSVIDANEGEASIIEQTTTATFGDFTILQDGSWTYTLDTNNATISVLEKGQFETDTITIESFDGTTAEFVVTILGVIESAPSGGLGVAGNKYANITDVAGTSADAMDDAGGTQITALINANDTGELRIDLGSDNTIEVGRMTFQMFKGTEVNTGVDGFVLIGGVDTGSNEALLDLRLDQSGNHYDIRNGETGLSTYNTDTIYDVEISWDASAATTEVAPTIAITIDGVPLFSGSSGSTNLEEAQNGVRYIQFRVADNDDITRADFRIDELVVYETVDGTESVAFEDDFEAYATGDSLDSNVNDAGDLSIVTQTPSPLIPSQYNNNSFSVTVGEDVGSGGLGTSGNQFANVTDVAGTSSDAMDDAGGTQITALISANDTGEMRIDLGSDNTIEVGRMTFSMLKGTEVNTGVDGFILIGGVDTGSNEALLDLRLDQSGDHYDIRNGETGLSTYNTDTIYEVEISWDASAATTEVAPTIAITIDGAPLFSGASGSTNLEEAQNGVRYIQFRVADNDDITRADFRIDDLVVYETIDGTESVAFEDDFEAYTAGDSLDPNADDAGDFTIPGQTPSPLLPSEYNSNSFSVTVGVED</sequence>
<comment type="caution">
    <text evidence="2">The sequence shown here is derived from an EMBL/GenBank/DDBJ whole genome shotgun (WGS) entry which is preliminary data.</text>
</comment>
<gene>
    <name evidence="2" type="ORF">RM552_10050</name>
</gene>
<dbReference type="InterPro" id="IPR013783">
    <property type="entry name" value="Ig-like_fold"/>
</dbReference>
<dbReference type="NCBIfam" id="TIGR01965">
    <property type="entry name" value="VCBS_repeat"/>
    <property type="match status" value="2"/>
</dbReference>
<dbReference type="Proteomes" id="UP001253545">
    <property type="component" value="Unassembled WGS sequence"/>
</dbReference>